<accession>A0A523BBI8</accession>
<evidence type="ECO:0000313" key="2">
    <source>
        <dbReference type="EMBL" id="RZN55519.1"/>
    </source>
</evidence>
<dbReference type="EMBL" id="RXIH01000042">
    <property type="protein sequence ID" value="RZN55519.1"/>
    <property type="molecule type" value="Genomic_DNA"/>
</dbReference>
<dbReference type="GO" id="GO:0003677">
    <property type="term" value="F:DNA binding"/>
    <property type="evidence" value="ECO:0007669"/>
    <property type="project" value="InterPro"/>
</dbReference>
<reference evidence="2 4" key="2">
    <citation type="journal article" date="2019" name="Nat. Microbiol.">
        <title>Wide diversity of methane and short-chain alkane metabolisms in uncultured archaea.</title>
        <authorList>
            <person name="Borrel G."/>
            <person name="Adam P.S."/>
            <person name="McKay L.J."/>
            <person name="Chen L.X."/>
            <person name="Sierra-Garcia I.N."/>
            <person name="Sieber C.M."/>
            <person name="Letourneur Q."/>
            <person name="Ghozlane A."/>
            <person name="Andersen G.L."/>
            <person name="Li W.J."/>
            <person name="Hallam S.J."/>
            <person name="Muyzer G."/>
            <person name="de Oliveira V.M."/>
            <person name="Inskeep W.P."/>
            <person name="Banfield J.F."/>
            <person name="Gribaldo S."/>
        </authorList>
    </citation>
    <scope>NUCLEOTIDE SEQUENCE [LARGE SCALE GENOMIC DNA]</scope>
    <source>
        <strain evidence="2">Verst-YHS</strain>
    </source>
</reference>
<name>A0A523BBI8_9CREN</name>
<feature type="domain" description="Winged helix-turn-helix transcription repressor HrcA DNA-binding" evidence="1">
    <location>
        <begin position="31"/>
        <end position="85"/>
    </location>
</feature>
<reference evidence="3 5" key="1">
    <citation type="journal article" date="2019" name="Nat. Microbiol.">
        <title>Expanding anaerobic alkane metabolism in the domain of Archaea.</title>
        <authorList>
            <person name="Wang Y."/>
            <person name="Wegener G."/>
            <person name="Hou J."/>
            <person name="Wang F."/>
            <person name="Xiao X."/>
        </authorList>
    </citation>
    <scope>NUCLEOTIDE SEQUENCE [LARGE SCALE GENOMIC DNA]</scope>
    <source>
        <strain evidence="3">WYZ-LMO11</strain>
    </source>
</reference>
<comment type="caution">
    <text evidence="3">The sequence shown here is derived from an EMBL/GenBank/DDBJ whole genome shotgun (WGS) entry which is preliminary data.</text>
</comment>
<evidence type="ECO:0000259" key="1">
    <source>
        <dbReference type="Pfam" id="PF03444"/>
    </source>
</evidence>
<proteinExistence type="predicted"/>
<evidence type="ECO:0000313" key="5">
    <source>
        <dbReference type="Proteomes" id="UP000317265"/>
    </source>
</evidence>
<protein>
    <submittedName>
        <fullName evidence="2">ArsR family transcriptional regulator</fullName>
    </submittedName>
</protein>
<evidence type="ECO:0000313" key="4">
    <source>
        <dbReference type="Proteomes" id="UP000316080"/>
    </source>
</evidence>
<dbReference type="InterPro" id="IPR036390">
    <property type="entry name" value="WH_DNA-bd_sf"/>
</dbReference>
<dbReference type="GO" id="GO:0006355">
    <property type="term" value="P:regulation of DNA-templated transcription"/>
    <property type="evidence" value="ECO:0007669"/>
    <property type="project" value="InterPro"/>
</dbReference>
<dbReference type="Gene3D" id="1.10.10.10">
    <property type="entry name" value="Winged helix-like DNA-binding domain superfamily/Winged helix DNA-binding domain"/>
    <property type="match status" value="1"/>
</dbReference>
<dbReference type="AlphaFoldDB" id="A0A523BBI8"/>
<dbReference type="Proteomes" id="UP000316080">
    <property type="component" value="Unassembled WGS sequence"/>
</dbReference>
<organism evidence="3 5">
    <name type="scientific">Thermoproteota archaeon</name>
    <dbReference type="NCBI Taxonomy" id="2056631"/>
    <lineage>
        <taxon>Archaea</taxon>
        <taxon>Thermoproteota</taxon>
    </lineage>
</organism>
<dbReference type="Proteomes" id="UP000317265">
    <property type="component" value="Unassembled WGS sequence"/>
</dbReference>
<dbReference type="EMBL" id="QNVI01000056">
    <property type="protein sequence ID" value="TDA38222.1"/>
    <property type="molecule type" value="Genomic_DNA"/>
</dbReference>
<evidence type="ECO:0000313" key="3">
    <source>
        <dbReference type="EMBL" id="TDA38222.1"/>
    </source>
</evidence>
<dbReference type="InterPro" id="IPR036388">
    <property type="entry name" value="WH-like_DNA-bd_sf"/>
</dbReference>
<dbReference type="SUPFAM" id="SSF46785">
    <property type="entry name" value="Winged helix' DNA-binding domain"/>
    <property type="match status" value="1"/>
</dbReference>
<gene>
    <name evidence="3" type="ORF">DSO09_04885</name>
    <name evidence="2" type="ORF">EF809_05095</name>
</gene>
<dbReference type="Pfam" id="PF03444">
    <property type="entry name" value="WHD_HrcA"/>
    <property type="match status" value="1"/>
</dbReference>
<sequence>MKVSAFSNTRSTIDPSKILEDSLKKVCFRVLTNLQKRILLYIIENEKREVTLSRQAKEIARKMKIPEPTVKWNLRVLRDLNLIECGSINNKGIPIRLTYAGLIIANSIKEEIK</sequence>
<dbReference type="InterPro" id="IPR005104">
    <property type="entry name" value="WHTH_HrcA_DNA-bd"/>
</dbReference>